<dbReference type="Pfam" id="PF01569">
    <property type="entry name" value="PAP2"/>
    <property type="match status" value="1"/>
</dbReference>
<gene>
    <name evidence="3" type="ORF">LshimejAT787_0205340</name>
</gene>
<feature type="transmembrane region" description="Helical" evidence="1">
    <location>
        <begin position="39"/>
        <end position="60"/>
    </location>
</feature>
<dbReference type="InterPro" id="IPR036938">
    <property type="entry name" value="PAP2/HPO_sf"/>
</dbReference>
<dbReference type="AlphaFoldDB" id="A0A9P3PGB2"/>
<proteinExistence type="predicted"/>
<name>A0A9P3PGB2_LYOSH</name>
<dbReference type="SMART" id="SM00014">
    <property type="entry name" value="acidPPc"/>
    <property type="match status" value="1"/>
</dbReference>
<dbReference type="EMBL" id="BRPK01000002">
    <property type="protein sequence ID" value="GLB34969.1"/>
    <property type="molecule type" value="Genomic_DNA"/>
</dbReference>
<feature type="transmembrane region" description="Helical" evidence="1">
    <location>
        <begin position="12"/>
        <end position="33"/>
    </location>
</feature>
<dbReference type="Gene3D" id="1.20.144.10">
    <property type="entry name" value="Phosphatidic acid phosphatase type 2/haloperoxidase"/>
    <property type="match status" value="1"/>
</dbReference>
<evidence type="ECO:0000313" key="3">
    <source>
        <dbReference type="EMBL" id="GLB34969.1"/>
    </source>
</evidence>
<feature type="transmembrane region" description="Helical" evidence="1">
    <location>
        <begin position="114"/>
        <end position="134"/>
    </location>
</feature>
<dbReference type="PANTHER" id="PTHR14969:SF13">
    <property type="entry name" value="AT30094P"/>
    <property type="match status" value="1"/>
</dbReference>
<evidence type="ECO:0000256" key="1">
    <source>
        <dbReference type="SAM" id="Phobius"/>
    </source>
</evidence>
<keyword evidence="1" id="KW-0812">Transmembrane</keyword>
<dbReference type="Proteomes" id="UP001063166">
    <property type="component" value="Unassembled WGS sequence"/>
</dbReference>
<feature type="transmembrane region" description="Helical" evidence="1">
    <location>
        <begin position="81"/>
        <end position="102"/>
    </location>
</feature>
<keyword evidence="1" id="KW-0472">Membrane</keyword>
<feature type="transmembrane region" description="Helical" evidence="1">
    <location>
        <begin position="141"/>
        <end position="160"/>
    </location>
</feature>
<evidence type="ECO:0000313" key="4">
    <source>
        <dbReference type="Proteomes" id="UP001063166"/>
    </source>
</evidence>
<dbReference type="InterPro" id="IPR000326">
    <property type="entry name" value="PAP2/HPO"/>
</dbReference>
<sequence length="181" mass="20197">MKELARWRRPRWLSYLDRTNFIVTALTGSVILGTRSAGVTYFAAGAVMCTFSVKLLKVAIRQPRPINQTSRQKTSYGMPSTHSATISYYATYIPLASLFLPLHESFPMGVWFRILPPLVFLPCAAVVVLSRIWLGHHTLPQVAAGVSFGLAFALIWFKLWCTGLDSYGPMVEELVNGWIGT</sequence>
<dbReference type="OrthoDB" id="302705at2759"/>
<organism evidence="3 4">
    <name type="scientific">Lyophyllum shimeji</name>
    <name type="common">Hon-shimeji</name>
    <name type="synonym">Tricholoma shimeji</name>
    <dbReference type="NCBI Taxonomy" id="47721"/>
    <lineage>
        <taxon>Eukaryota</taxon>
        <taxon>Fungi</taxon>
        <taxon>Dikarya</taxon>
        <taxon>Basidiomycota</taxon>
        <taxon>Agaricomycotina</taxon>
        <taxon>Agaricomycetes</taxon>
        <taxon>Agaricomycetidae</taxon>
        <taxon>Agaricales</taxon>
        <taxon>Tricholomatineae</taxon>
        <taxon>Lyophyllaceae</taxon>
        <taxon>Lyophyllum</taxon>
    </lineage>
</organism>
<dbReference type="PANTHER" id="PTHR14969">
    <property type="entry name" value="SPHINGOSINE-1-PHOSPHATE PHOSPHOHYDROLASE"/>
    <property type="match status" value="1"/>
</dbReference>
<comment type="caution">
    <text evidence="3">The sequence shown here is derived from an EMBL/GenBank/DDBJ whole genome shotgun (WGS) entry which is preliminary data.</text>
</comment>
<dbReference type="SUPFAM" id="SSF48317">
    <property type="entry name" value="Acid phosphatase/Vanadium-dependent haloperoxidase"/>
    <property type="match status" value="1"/>
</dbReference>
<evidence type="ECO:0000259" key="2">
    <source>
        <dbReference type="SMART" id="SM00014"/>
    </source>
</evidence>
<keyword evidence="4" id="KW-1185">Reference proteome</keyword>
<dbReference type="GO" id="GO:0042392">
    <property type="term" value="F:sphingosine-1-phosphate phosphatase activity"/>
    <property type="evidence" value="ECO:0007669"/>
    <property type="project" value="TreeGrafter"/>
</dbReference>
<keyword evidence="1" id="KW-1133">Transmembrane helix</keyword>
<reference evidence="3" key="1">
    <citation type="submission" date="2022-07" db="EMBL/GenBank/DDBJ databases">
        <title>The genome of Lyophyllum shimeji provides insight into the initial evolution of ectomycorrhizal fungal genome.</title>
        <authorList>
            <person name="Kobayashi Y."/>
            <person name="Shibata T."/>
            <person name="Hirakawa H."/>
            <person name="Shigenobu S."/>
            <person name="Nishiyama T."/>
            <person name="Yamada A."/>
            <person name="Hasebe M."/>
            <person name="Kawaguchi M."/>
        </authorList>
    </citation>
    <scope>NUCLEOTIDE SEQUENCE</scope>
    <source>
        <strain evidence="3">AT787</strain>
    </source>
</reference>
<feature type="domain" description="Phosphatidic acid phosphatase type 2/haloperoxidase" evidence="2">
    <location>
        <begin position="39"/>
        <end position="157"/>
    </location>
</feature>
<accession>A0A9P3PGB2</accession>
<protein>
    <submittedName>
        <fullName evidence="3">PAP2 superfamily protein</fullName>
    </submittedName>
</protein>